<protein>
    <recommendedName>
        <fullName evidence="2">Cyclin-D1-binding protein 1-like N-terminal domain-containing protein</fullName>
    </recommendedName>
</protein>
<gene>
    <name evidence="3" type="ORF">CDD80_988</name>
</gene>
<accession>A0A2C5YG20</accession>
<dbReference type="AlphaFoldDB" id="A0A2C5YG20"/>
<evidence type="ECO:0000259" key="2">
    <source>
        <dbReference type="Pfam" id="PF13324"/>
    </source>
</evidence>
<evidence type="ECO:0000313" key="4">
    <source>
        <dbReference type="Proteomes" id="UP000226431"/>
    </source>
</evidence>
<feature type="compositionally biased region" description="Low complexity" evidence="1">
    <location>
        <begin position="184"/>
        <end position="193"/>
    </location>
</feature>
<sequence length="202" mass="21258">MAPTPNLDSLLETATSLLNSLQSTLSDLQQETSSTTPQVPTSTSASPSPPDALTLTLQATTQIRHTATKLTLLHRESPQTPSLCPLITTLLSGPVPALVCAAQRCDPRTYGFRLRRELALLSGRVLSGLQGLLRSFADKHGGGGDGVQATAILWSACDGLERMASDAPAGFFISRARTGPRNPPKTTNPTTKASPPPPQPNL</sequence>
<dbReference type="OrthoDB" id="4088536at2759"/>
<dbReference type="InterPro" id="IPR049317">
    <property type="entry name" value="GCIP-like_N"/>
</dbReference>
<proteinExistence type="predicted"/>
<name>A0A2C5YG20_9HYPO</name>
<dbReference type="EMBL" id="NJES01001359">
    <property type="protein sequence ID" value="PHH65811.1"/>
    <property type="molecule type" value="Genomic_DNA"/>
</dbReference>
<organism evidence="3 4">
    <name type="scientific">Ophiocordyceps camponoti-rufipedis</name>
    <dbReference type="NCBI Taxonomy" id="2004952"/>
    <lineage>
        <taxon>Eukaryota</taxon>
        <taxon>Fungi</taxon>
        <taxon>Dikarya</taxon>
        <taxon>Ascomycota</taxon>
        <taxon>Pezizomycotina</taxon>
        <taxon>Sordariomycetes</taxon>
        <taxon>Hypocreomycetidae</taxon>
        <taxon>Hypocreales</taxon>
        <taxon>Ophiocordycipitaceae</taxon>
        <taxon>Ophiocordyceps</taxon>
    </lineage>
</organism>
<evidence type="ECO:0000256" key="1">
    <source>
        <dbReference type="SAM" id="MobiDB-lite"/>
    </source>
</evidence>
<dbReference type="Pfam" id="PF13324">
    <property type="entry name" value="GCIP_N"/>
    <property type="match status" value="1"/>
</dbReference>
<dbReference type="Gene3D" id="1.20.1420.10">
    <property type="entry name" value="Talin, central domain"/>
    <property type="match status" value="1"/>
</dbReference>
<dbReference type="STRING" id="2004952.A0A2C5YG20"/>
<feature type="region of interest" description="Disordered" evidence="1">
    <location>
        <begin position="173"/>
        <end position="202"/>
    </location>
</feature>
<comment type="caution">
    <text evidence="3">The sequence shown here is derived from an EMBL/GenBank/DDBJ whole genome shotgun (WGS) entry which is preliminary data.</text>
</comment>
<reference evidence="3 4" key="1">
    <citation type="submission" date="2017-06" db="EMBL/GenBank/DDBJ databases">
        <title>Ant-infecting Ophiocordyceps genomes reveal a high diversity of potential behavioral manipulation genes and a possible major role for enterotoxins.</title>
        <authorList>
            <person name="De Bekker C."/>
            <person name="Evans H.C."/>
            <person name="Brachmann A."/>
            <person name="Hughes D.P."/>
        </authorList>
    </citation>
    <scope>NUCLEOTIDE SEQUENCE [LARGE SCALE GENOMIC DNA]</scope>
    <source>
        <strain evidence="3 4">Map16</strain>
    </source>
</reference>
<keyword evidence="4" id="KW-1185">Reference proteome</keyword>
<dbReference type="Proteomes" id="UP000226431">
    <property type="component" value="Unassembled WGS sequence"/>
</dbReference>
<feature type="domain" description="Cyclin-D1-binding protein 1-like N-terminal" evidence="2">
    <location>
        <begin position="58"/>
        <end position="165"/>
    </location>
</feature>
<evidence type="ECO:0000313" key="3">
    <source>
        <dbReference type="EMBL" id="PHH65811.1"/>
    </source>
</evidence>
<feature type="region of interest" description="Disordered" evidence="1">
    <location>
        <begin position="24"/>
        <end position="51"/>
    </location>
</feature>